<dbReference type="EMBL" id="CALNXJ010000121">
    <property type="protein sequence ID" value="CAH3165666.1"/>
    <property type="molecule type" value="Genomic_DNA"/>
</dbReference>
<evidence type="ECO:0000256" key="1">
    <source>
        <dbReference type="SAM" id="MobiDB-lite"/>
    </source>
</evidence>
<sequence length="222" mass="25504">MNDEPVAEGAGPGFPPNESCPDTRVRKLTEKGQEEKLRRLKNDQTAKTTAVTKQRNALTNLMEDENNLHLVKSEVIVLNTLFKEYQEARDLYYCQLTSEQDQDRELDRYESKEKSFLEFRKQVMEWMNVAERRLTEELDLLSEVKSASSKSSRVSTRSKKSSASSTPSARAKEKLKLAELQAEKQMLERKQALRAADEALKLETEIAKAQARERVYADLEND</sequence>
<accession>A0AAU9Y2Q9</accession>
<gene>
    <name evidence="2" type="ORF">PMEA_00004311</name>
</gene>
<protein>
    <submittedName>
        <fullName evidence="2">Uncharacterized protein</fullName>
    </submittedName>
</protein>
<feature type="compositionally biased region" description="Low complexity" evidence="1">
    <location>
        <begin position="149"/>
        <end position="169"/>
    </location>
</feature>
<feature type="region of interest" description="Disordered" evidence="1">
    <location>
        <begin position="1"/>
        <end position="24"/>
    </location>
</feature>
<proteinExistence type="predicted"/>
<name>A0AAU9Y2Q9_9CNID</name>
<dbReference type="Proteomes" id="UP001159428">
    <property type="component" value="Unassembled WGS sequence"/>
</dbReference>
<comment type="caution">
    <text evidence="2">The sequence shown here is derived from an EMBL/GenBank/DDBJ whole genome shotgun (WGS) entry which is preliminary data.</text>
</comment>
<dbReference type="AlphaFoldDB" id="A0AAU9Y2Q9"/>
<evidence type="ECO:0000313" key="3">
    <source>
        <dbReference type="Proteomes" id="UP001159428"/>
    </source>
</evidence>
<feature type="non-terminal residue" evidence="2">
    <location>
        <position position="222"/>
    </location>
</feature>
<organism evidence="2 3">
    <name type="scientific">Pocillopora meandrina</name>
    <dbReference type="NCBI Taxonomy" id="46732"/>
    <lineage>
        <taxon>Eukaryota</taxon>
        <taxon>Metazoa</taxon>
        <taxon>Cnidaria</taxon>
        <taxon>Anthozoa</taxon>
        <taxon>Hexacorallia</taxon>
        <taxon>Scleractinia</taxon>
        <taxon>Astrocoeniina</taxon>
        <taxon>Pocilloporidae</taxon>
        <taxon>Pocillopora</taxon>
    </lineage>
</organism>
<reference evidence="2 3" key="1">
    <citation type="submission" date="2022-05" db="EMBL/GenBank/DDBJ databases">
        <authorList>
            <consortium name="Genoscope - CEA"/>
            <person name="William W."/>
        </authorList>
    </citation>
    <scope>NUCLEOTIDE SEQUENCE [LARGE SCALE GENOMIC DNA]</scope>
</reference>
<keyword evidence="3" id="KW-1185">Reference proteome</keyword>
<feature type="region of interest" description="Disordered" evidence="1">
    <location>
        <begin position="149"/>
        <end position="174"/>
    </location>
</feature>
<evidence type="ECO:0000313" key="2">
    <source>
        <dbReference type="EMBL" id="CAH3165666.1"/>
    </source>
</evidence>